<dbReference type="EMBL" id="JAAGKO020000021">
    <property type="protein sequence ID" value="MDI5964220.1"/>
    <property type="molecule type" value="Genomic_DNA"/>
</dbReference>
<evidence type="ECO:0000313" key="4">
    <source>
        <dbReference type="Proteomes" id="UP001156398"/>
    </source>
</evidence>
<gene>
    <name evidence="2" type="ORF">POF43_016080</name>
    <name evidence="3" type="ORF">POF50_020670</name>
</gene>
<dbReference type="RefSeq" id="WP_271317408.1">
    <property type="nucleotide sequence ID" value="NZ_JAAGKO020000021.1"/>
</dbReference>
<evidence type="ECO:0000256" key="1">
    <source>
        <dbReference type="SAM" id="MobiDB-lite"/>
    </source>
</evidence>
<dbReference type="EMBL" id="JABXJJ020000025">
    <property type="protein sequence ID" value="MDI5971714.1"/>
    <property type="molecule type" value="Genomic_DNA"/>
</dbReference>
<evidence type="ECO:0000313" key="3">
    <source>
        <dbReference type="EMBL" id="MDI5971714.1"/>
    </source>
</evidence>
<dbReference type="Proteomes" id="UP001156398">
    <property type="component" value="Unassembled WGS sequence"/>
</dbReference>
<proteinExistence type="predicted"/>
<evidence type="ECO:0000313" key="2">
    <source>
        <dbReference type="EMBL" id="MDI5964220.1"/>
    </source>
</evidence>
<accession>A0AA90KHQ9</accession>
<keyword evidence="4" id="KW-1185">Reference proteome</keyword>
<reference evidence="3 4" key="1">
    <citation type="submission" date="2023-05" db="EMBL/GenBank/DDBJ databases">
        <title>Streptantibioticus silvisoli sp. nov., acidotolerant actinomycetes 1 from pine litter.</title>
        <authorList>
            <person name="Swiecimska M."/>
            <person name="Golinska P."/>
            <person name="Sangal V."/>
            <person name="Wachnowicz B."/>
            <person name="Goodfellow M."/>
        </authorList>
    </citation>
    <scope>NUCLEOTIDE SEQUENCE</scope>
    <source>
        <strain evidence="3">SL13</strain>
        <strain evidence="2 4">SL54</strain>
    </source>
</reference>
<organism evidence="3">
    <name type="scientific">Streptantibioticus silvisoli</name>
    <dbReference type="NCBI Taxonomy" id="2705255"/>
    <lineage>
        <taxon>Bacteria</taxon>
        <taxon>Bacillati</taxon>
        <taxon>Actinomycetota</taxon>
        <taxon>Actinomycetes</taxon>
        <taxon>Kitasatosporales</taxon>
        <taxon>Streptomycetaceae</taxon>
        <taxon>Streptantibioticus</taxon>
    </lineage>
</organism>
<protein>
    <submittedName>
        <fullName evidence="3">Protein phosphatase 2C domain-containing protein</fullName>
    </submittedName>
</protein>
<dbReference type="AlphaFoldDB" id="A0AA90KHQ9"/>
<feature type="compositionally biased region" description="Basic and acidic residues" evidence="1">
    <location>
        <begin position="1"/>
        <end position="11"/>
    </location>
</feature>
<sequence length="305" mass="30881">MPRASGERDPARPYVPARVPAPPEPAADSPVPALPAGWAQVATAHAGLRPTAPALWPAADPDRLADLVPDTVLDGAGYGRLTVRALSVRGDDARALGAPRGEALLTARFGEGEDAVLLLALAGDGGPGGGHPASAAVLRALGEAVGNHRVPLLDDLRAGREQALRAGLRRITERVRSTSGDSPLSAALLPVGTVSAARVYFGVGPGVPLRMRGGVWRPLAPGTPEGAFRLTADLGRPGDVTLLYGPGLAGALRGAPRLAARLAARWAPPAAPPNGAGFLADLSLPVPGHTGDRSAVAVWDAPEAG</sequence>
<feature type="region of interest" description="Disordered" evidence="1">
    <location>
        <begin position="1"/>
        <end position="29"/>
    </location>
</feature>
<name>A0AA90KHQ9_9ACTN</name>
<comment type="caution">
    <text evidence="3">The sequence shown here is derived from an EMBL/GenBank/DDBJ whole genome shotgun (WGS) entry which is preliminary data.</text>
</comment>